<organism evidence="1 2">
    <name type="scientific">Yersinia kristensenii</name>
    <dbReference type="NCBI Taxonomy" id="28152"/>
    <lineage>
        <taxon>Bacteria</taxon>
        <taxon>Pseudomonadati</taxon>
        <taxon>Pseudomonadota</taxon>
        <taxon>Gammaproteobacteria</taxon>
        <taxon>Enterobacterales</taxon>
        <taxon>Yersiniaceae</taxon>
        <taxon>Yersinia</taxon>
    </lineage>
</organism>
<accession>A0A0T9LHM1</accession>
<reference evidence="1 2" key="1">
    <citation type="submission" date="2015-03" db="EMBL/GenBank/DDBJ databases">
        <authorList>
            <person name="Murphy D."/>
        </authorList>
    </citation>
    <scope>NUCLEOTIDE SEQUENCE [LARGE SCALE GENOMIC DNA]</scope>
    <source>
        <strain evidence="1 2">FCF326</strain>
    </source>
</reference>
<proteinExistence type="predicted"/>
<protein>
    <submittedName>
        <fullName evidence="1">FliB family protein</fullName>
    </submittedName>
</protein>
<dbReference type="NCBIfam" id="NF038110">
    <property type="entry name" value="Lys_methyl_FliB"/>
    <property type="match status" value="1"/>
</dbReference>
<dbReference type="RefSeq" id="WP_074014102.1">
    <property type="nucleotide sequence ID" value="NZ_CABHXR010000019.1"/>
</dbReference>
<sequence>MKELLITQPDFMETFSCVGTACREHCCKGQNVTLDRNRYQKYIKSPYADIKRIAISHISVTQASLASWANIHPDSQGCCPFLDEQRLCQIHKHAGANALSHHCATYPRVEHIYKNQKIKSMSLSCPEVTRKVLFSPEALTLRFSTIHQCDYYKAADIVIDERLANRACAAIIAATEDTSAIEESLWAINQFLQMDQMGSDVNKNKMAEIDSLRVRLISAVASGKAADALMAIDYAPAIRCELLNYFRHFMAQMPDIRGAKVLLAYANTLQGVLTDKLMSPKNIEQQLSNAWHQYALPFFMQHNSVLRNYFLYRIHHDQLAMGDKSAVTVFNLQVIDFFYLKALISAHVSQYGEITEDDLVGIIYSYHTCCESIDNSSWQFKQQLMSLALKEDFPLLSLLT</sequence>
<dbReference type="AlphaFoldDB" id="A0A0T9LHM1"/>
<dbReference type="Pfam" id="PF03692">
    <property type="entry name" value="CxxCxxCC"/>
    <property type="match status" value="1"/>
</dbReference>
<dbReference type="Proteomes" id="UP000045824">
    <property type="component" value="Unassembled WGS sequence"/>
</dbReference>
<evidence type="ECO:0000313" key="2">
    <source>
        <dbReference type="Proteomes" id="UP000045824"/>
    </source>
</evidence>
<dbReference type="EMBL" id="CPYI01000010">
    <property type="protein sequence ID" value="CNE95957.1"/>
    <property type="molecule type" value="Genomic_DNA"/>
</dbReference>
<dbReference type="InterPro" id="IPR005358">
    <property type="entry name" value="Puta_zinc/iron-chelating_dom"/>
</dbReference>
<gene>
    <name evidence="1" type="primary">fliU</name>
    <name evidence="1" type="ORF">ERS008491_02715</name>
</gene>
<evidence type="ECO:0000313" key="1">
    <source>
        <dbReference type="EMBL" id="CNE95957.1"/>
    </source>
</evidence>
<name>A0A0T9LHM1_YERKR</name>